<proteinExistence type="predicted"/>
<organism evidence="1 2">
    <name type="scientific">Staphylotrichum longicolle</name>
    <dbReference type="NCBI Taxonomy" id="669026"/>
    <lineage>
        <taxon>Eukaryota</taxon>
        <taxon>Fungi</taxon>
        <taxon>Dikarya</taxon>
        <taxon>Ascomycota</taxon>
        <taxon>Pezizomycotina</taxon>
        <taxon>Sordariomycetes</taxon>
        <taxon>Sordariomycetidae</taxon>
        <taxon>Sordariales</taxon>
        <taxon>Chaetomiaceae</taxon>
        <taxon>Staphylotrichum</taxon>
    </lineage>
</organism>
<evidence type="ECO:0000313" key="2">
    <source>
        <dbReference type="Proteomes" id="UP001197093"/>
    </source>
</evidence>
<dbReference type="EMBL" id="JAHCVI010000002">
    <property type="protein sequence ID" value="KAG7289320.1"/>
    <property type="molecule type" value="Genomic_DNA"/>
</dbReference>
<sequence>MAQPPSAQAVADAQAAWQDVFAGGPYTGLKMLQYLIAATGPDQRKNREDFLNKPKNLVSVMPVVATHDINRLAPTWQGKTGRCTSLAVKVVNGLADKKANGKLVYDWCIYDLGRHRIARCRNTGIVIDSSSTIAGGAFVLQEGQWQRFDKTNASWKYKNSESKFERNGNANGPVKTSSTPISAQAAMVQCLAEVAESAFDSVPTLFRTMDANHVGKFHGLIVWAPAAHAIKLARNSDDYRAKRFATIQWAKYKKNKKGENTSELLSEMMGTDEDLKTCLQTLQQWVLHYGGPNGPAQW</sequence>
<accession>A0AAD4I0I5</accession>
<reference evidence="1" key="1">
    <citation type="submission" date="2023-02" db="EMBL/GenBank/DDBJ databases">
        <authorList>
            <person name="Palmer J.M."/>
        </authorList>
    </citation>
    <scope>NUCLEOTIDE SEQUENCE</scope>
    <source>
        <strain evidence="1">FW57</strain>
    </source>
</reference>
<dbReference type="Proteomes" id="UP001197093">
    <property type="component" value="Unassembled WGS sequence"/>
</dbReference>
<comment type="caution">
    <text evidence="1">The sequence shown here is derived from an EMBL/GenBank/DDBJ whole genome shotgun (WGS) entry which is preliminary data.</text>
</comment>
<gene>
    <name evidence="1" type="ORF">NEMBOFW57_005687</name>
</gene>
<keyword evidence="2" id="KW-1185">Reference proteome</keyword>
<dbReference type="AlphaFoldDB" id="A0AAD4I0I5"/>
<evidence type="ECO:0000313" key="1">
    <source>
        <dbReference type="EMBL" id="KAG7289320.1"/>
    </source>
</evidence>
<protein>
    <submittedName>
        <fullName evidence="1">Uncharacterized protein</fullName>
    </submittedName>
</protein>
<name>A0AAD4I0I5_9PEZI</name>